<organism evidence="2 3">
    <name type="scientific">Diplogelasinospora grovesii</name>
    <dbReference type="NCBI Taxonomy" id="303347"/>
    <lineage>
        <taxon>Eukaryota</taxon>
        <taxon>Fungi</taxon>
        <taxon>Dikarya</taxon>
        <taxon>Ascomycota</taxon>
        <taxon>Pezizomycotina</taxon>
        <taxon>Sordariomycetes</taxon>
        <taxon>Sordariomycetidae</taxon>
        <taxon>Sordariales</taxon>
        <taxon>Diplogelasinosporaceae</taxon>
        <taxon>Diplogelasinospora</taxon>
    </lineage>
</organism>
<name>A0AAN6N307_9PEZI</name>
<feature type="compositionally biased region" description="Basic and acidic residues" evidence="1">
    <location>
        <begin position="99"/>
        <end position="108"/>
    </location>
</feature>
<evidence type="ECO:0000313" key="3">
    <source>
        <dbReference type="Proteomes" id="UP001303473"/>
    </source>
</evidence>
<gene>
    <name evidence="2" type="ORF">QBC46DRAFT_410323</name>
</gene>
<dbReference type="AlphaFoldDB" id="A0AAN6N307"/>
<evidence type="ECO:0000313" key="2">
    <source>
        <dbReference type="EMBL" id="KAK3938260.1"/>
    </source>
</evidence>
<evidence type="ECO:0000256" key="1">
    <source>
        <dbReference type="SAM" id="MobiDB-lite"/>
    </source>
</evidence>
<dbReference type="Proteomes" id="UP001303473">
    <property type="component" value="Unassembled WGS sequence"/>
</dbReference>
<proteinExistence type="predicted"/>
<feature type="region of interest" description="Disordered" evidence="1">
    <location>
        <begin position="34"/>
        <end position="119"/>
    </location>
</feature>
<protein>
    <submittedName>
        <fullName evidence="2">Uncharacterized protein</fullName>
    </submittedName>
</protein>
<keyword evidence="3" id="KW-1185">Reference proteome</keyword>
<accession>A0AAN6N307</accession>
<sequence>MAAALDEVKQRAEERGRIAIKQREELLRELEQVSQQNAELKSRNAELESRNAELESRNAELEPGHIQDVTKPETSRRKLGCLGPQAQKGPIPNQKVQNRGHERNDRSLNETGPKSAKKRVETHVRENLEWFESINKYRENWKAIENFNPKPVKSGELNDVKEENVREFFHTALSTTNSSTRERRKALENEISRWKDVYTRVGITTRNVRGAIRDIQRTLQELKGLVV</sequence>
<comment type="caution">
    <text evidence="2">The sequence shown here is derived from an EMBL/GenBank/DDBJ whole genome shotgun (WGS) entry which is preliminary data.</text>
</comment>
<dbReference type="EMBL" id="MU853833">
    <property type="protein sequence ID" value="KAK3938260.1"/>
    <property type="molecule type" value="Genomic_DNA"/>
</dbReference>
<feature type="compositionally biased region" description="Basic and acidic residues" evidence="1">
    <location>
        <begin position="40"/>
        <end position="76"/>
    </location>
</feature>
<reference evidence="3" key="1">
    <citation type="journal article" date="2023" name="Mol. Phylogenet. Evol.">
        <title>Genome-scale phylogeny and comparative genomics of the fungal order Sordariales.</title>
        <authorList>
            <person name="Hensen N."/>
            <person name="Bonometti L."/>
            <person name="Westerberg I."/>
            <person name="Brannstrom I.O."/>
            <person name="Guillou S."/>
            <person name="Cros-Aarteil S."/>
            <person name="Calhoun S."/>
            <person name="Haridas S."/>
            <person name="Kuo A."/>
            <person name="Mondo S."/>
            <person name="Pangilinan J."/>
            <person name="Riley R."/>
            <person name="LaButti K."/>
            <person name="Andreopoulos B."/>
            <person name="Lipzen A."/>
            <person name="Chen C."/>
            <person name="Yan M."/>
            <person name="Daum C."/>
            <person name="Ng V."/>
            <person name="Clum A."/>
            <person name="Steindorff A."/>
            <person name="Ohm R.A."/>
            <person name="Martin F."/>
            <person name="Silar P."/>
            <person name="Natvig D.O."/>
            <person name="Lalanne C."/>
            <person name="Gautier V."/>
            <person name="Ament-Velasquez S.L."/>
            <person name="Kruys A."/>
            <person name="Hutchinson M.I."/>
            <person name="Powell A.J."/>
            <person name="Barry K."/>
            <person name="Miller A.N."/>
            <person name="Grigoriev I.V."/>
            <person name="Debuchy R."/>
            <person name="Gladieux P."/>
            <person name="Hiltunen Thoren M."/>
            <person name="Johannesson H."/>
        </authorList>
    </citation>
    <scope>NUCLEOTIDE SEQUENCE [LARGE SCALE GENOMIC DNA]</scope>
    <source>
        <strain evidence="3">CBS 340.73</strain>
    </source>
</reference>